<sequence length="173" mass="18465">MSTTTAVSDLAVRIHAIDWDGDLEHTRSRVALMREYLRRSAVWTRALGAKGWPFYDIAEFAAPGVRAADEVVEGVLGSPVIIEQYPTVGKSCVWALHMAAARDAGASLPDLPDPFEPLIRMYERGGGFSLSTTGTIDIDAAGLYRGTLPTHLGDEPRAPETEAGLNALDGAGA</sequence>
<name>A0ABU7KT08_9ACTN</name>
<evidence type="ECO:0000313" key="2">
    <source>
        <dbReference type="EMBL" id="MEE2052428.1"/>
    </source>
</evidence>
<dbReference type="EMBL" id="JAUUCC010000046">
    <property type="protein sequence ID" value="MEE2052428.1"/>
    <property type="molecule type" value="Genomic_DNA"/>
</dbReference>
<feature type="region of interest" description="Disordered" evidence="1">
    <location>
        <begin position="150"/>
        <end position="173"/>
    </location>
</feature>
<organism evidence="2 3">
    <name type="scientific">Nocardiopsis tropica</name>
    <dbReference type="NCBI Taxonomy" id="109330"/>
    <lineage>
        <taxon>Bacteria</taxon>
        <taxon>Bacillati</taxon>
        <taxon>Actinomycetota</taxon>
        <taxon>Actinomycetes</taxon>
        <taxon>Streptosporangiales</taxon>
        <taxon>Nocardiopsidaceae</taxon>
        <taxon>Nocardiopsis</taxon>
    </lineage>
</organism>
<gene>
    <name evidence="2" type="ORF">Q8A49_18170</name>
</gene>
<protein>
    <submittedName>
        <fullName evidence="2">Uncharacterized protein</fullName>
    </submittedName>
</protein>
<dbReference type="Proteomes" id="UP001348641">
    <property type="component" value="Unassembled WGS sequence"/>
</dbReference>
<dbReference type="RefSeq" id="WP_330159458.1">
    <property type="nucleotide sequence ID" value="NZ_BAAAJA010000021.1"/>
</dbReference>
<evidence type="ECO:0000313" key="3">
    <source>
        <dbReference type="Proteomes" id="UP001348641"/>
    </source>
</evidence>
<proteinExistence type="predicted"/>
<comment type="caution">
    <text evidence="2">The sequence shown here is derived from an EMBL/GenBank/DDBJ whole genome shotgun (WGS) entry which is preliminary data.</text>
</comment>
<reference evidence="2 3" key="1">
    <citation type="submission" date="2023-07" db="EMBL/GenBank/DDBJ databases">
        <authorList>
            <person name="Girao M."/>
            <person name="Carvalho M.F."/>
        </authorList>
    </citation>
    <scope>NUCLEOTIDE SEQUENCE [LARGE SCALE GENOMIC DNA]</scope>
    <source>
        <strain evidence="2 3">66/93</strain>
    </source>
</reference>
<accession>A0ABU7KT08</accession>
<evidence type="ECO:0000256" key="1">
    <source>
        <dbReference type="SAM" id="MobiDB-lite"/>
    </source>
</evidence>